<keyword evidence="1" id="KW-0694">RNA-binding</keyword>
<evidence type="ECO:0000256" key="1">
    <source>
        <dbReference type="PROSITE-ProRule" id="PRU00266"/>
    </source>
</evidence>
<feature type="compositionally biased region" description="Basic and acidic residues" evidence="2">
    <location>
        <begin position="281"/>
        <end position="297"/>
    </location>
</feature>
<dbReference type="PROSITE" id="PS50137">
    <property type="entry name" value="DS_RBD"/>
    <property type="match status" value="1"/>
</dbReference>
<feature type="compositionally biased region" description="Polar residues" evidence="2">
    <location>
        <begin position="198"/>
        <end position="209"/>
    </location>
</feature>
<feature type="compositionally biased region" description="Basic residues" evidence="2">
    <location>
        <begin position="222"/>
        <end position="234"/>
    </location>
</feature>
<dbReference type="SUPFAM" id="SSF54768">
    <property type="entry name" value="dsRNA-binding domain-like"/>
    <property type="match status" value="1"/>
</dbReference>
<feature type="compositionally biased region" description="Pro residues" evidence="2">
    <location>
        <begin position="81"/>
        <end position="90"/>
    </location>
</feature>
<dbReference type="SUPFAM" id="SSF46785">
    <property type="entry name" value="Winged helix' DNA-binding domain"/>
    <property type="match status" value="1"/>
</dbReference>
<feature type="region of interest" description="Disordered" evidence="2">
    <location>
        <begin position="596"/>
        <end position="638"/>
    </location>
</feature>
<protein>
    <submittedName>
        <fullName evidence="4">Hypp9176 protein</fullName>
    </submittedName>
</protein>
<dbReference type="GO" id="GO:0003723">
    <property type="term" value="F:RNA binding"/>
    <property type="evidence" value="ECO:0007669"/>
    <property type="project" value="UniProtKB-UniRule"/>
</dbReference>
<evidence type="ECO:0000313" key="5">
    <source>
        <dbReference type="Proteomes" id="UP000838412"/>
    </source>
</evidence>
<gene>
    <name evidence="4" type="primary">Hypp9176</name>
    <name evidence="4" type="ORF">BLAG_LOCUS12113</name>
</gene>
<dbReference type="InterPro" id="IPR036390">
    <property type="entry name" value="WH_DNA-bd_sf"/>
</dbReference>
<sequence>MADQGLTNKDKVCQFFASNAGLHFRSADVAAALGLDGRSVGQQLARLWRAGFVEKVQTTPYATWRMKLQTYPGRNLHGPAAPKPASPTPHTPAKKSTRGSRTLEEVRNDSGHCAMGSPLVQGWREEENEEGDEESVDQESSSVEACSVRVPASNSVSSKPPSVTTKRTMSAQDNILAQRSPQEAPMKRKLGRPPGSKSKPSTTVQSRQEGTITIKTSSTSGSRKRTTATAVKRKVGAESNNTDQLLKKKVKKTMLQPTVQGCRDRSSTDDESSPQKLVGTEVKRKVRADSKNADKGLKGKVKKTRSQFTDREDFSSRSDTDFELSYQVPNKTRLMPTTVSSQRASATAVKKNPNKLGLKVKKTMSQSTVKEGKSSTSDTDSLQNKTRIMPATLAPSLNKPAGNMETKLINFIQEAQGMLVMTGDDVAKALGSKPKETHRLLLHMQRTGQVRKVCDRPTRWMMLGGGQGRDARKGQVQLRTTAQSVTKQQVASTQAFRNLHTSTASSTQTSRNLHVDMATEGESSRTGHIVAAWSGCDQDGKKPALPISSCEEEEEIASTSAKESTKFGRCLSTAEEDVDVSSASEDQDSDFLEEEGFCTNGNQSSPALSVPSKKQSVTGNQKSQVTTTLRRSLSPCGRKRDNVGRLLAQAIKSAVSPLNMAGGKKMTLNTRDVNRTEDSSTVVGQAVLSDDEEAVASPDRGAGQAVSSLAGPVEQSSWTQPKALYASDKRETLKQEESEFQGSCGQGEAAMNEAWTQPKALYSSDKRETQKEEEKEAQGSGGHEEATVDEAGYRDGLKVSQVSRNQGSVARVTPQGSRQVATSACPSNTLVQQGHPIVQLNELCQRNRLRICFQDISVTGPAHRPRVQLAAVVGERTFQAQASSKKAARRKAAQDALQALYQEGYK</sequence>
<accession>A0A8J9ZC85</accession>
<feature type="region of interest" description="Disordered" evidence="2">
    <location>
        <begin position="74"/>
        <end position="314"/>
    </location>
</feature>
<feature type="compositionally biased region" description="Acidic residues" evidence="2">
    <location>
        <begin position="126"/>
        <end position="137"/>
    </location>
</feature>
<dbReference type="EMBL" id="OV696704">
    <property type="protein sequence ID" value="CAH1251871.1"/>
    <property type="molecule type" value="Genomic_DNA"/>
</dbReference>
<dbReference type="InterPro" id="IPR036388">
    <property type="entry name" value="WH-like_DNA-bd_sf"/>
</dbReference>
<feature type="compositionally biased region" description="Basic and acidic residues" evidence="2">
    <location>
        <begin position="764"/>
        <end position="795"/>
    </location>
</feature>
<feature type="region of interest" description="Disordered" evidence="2">
    <location>
        <begin position="362"/>
        <end position="381"/>
    </location>
</feature>
<feature type="domain" description="DRBM" evidence="3">
    <location>
        <begin position="835"/>
        <end position="902"/>
    </location>
</feature>
<feature type="compositionally biased region" description="Polar residues" evidence="2">
    <location>
        <begin position="363"/>
        <end position="381"/>
    </location>
</feature>
<dbReference type="Gene3D" id="3.30.160.20">
    <property type="match status" value="1"/>
</dbReference>
<dbReference type="AlphaFoldDB" id="A0A8J9ZC85"/>
<dbReference type="Gene3D" id="1.10.10.10">
    <property type="entry name" value="Winged helix-like DNA-binding domain superfamily/Winged helix DNA-binding domain"/>
    <property type="match status" value="2"/>
</dbReference>
<feature type="compositionally biased region" description="Low complexity" evidence="2">
    <location>
        <begin position="210"/>
        <end position="221"/>
    </location>
</feature>
<dbReference type="SMART" id="SM00358">
    <property type="entry name" value="DSRM"/>
    <property type="match status" value="1"/>
</dbReference>
<feature type="compositionally biased region" description="Basic and acidic residues" evidence="2">
    <location>
        <begin position="101"/>
        <end position="110"/>
    </location>
</feature>
<reference evidence="4" key="1">
    <citation type="submission" date="2022-01" db="EMBL/GenBank/DDBJ databases">
        <authorList>
            <person name="Braso-Vives M."/>
        </authorList>
    </citation>
    <scope>NUCLEOTIDE SEQUENCE</scope>
</reference>
<evidence type="ECO:0000259" key="3">
    <source>
        <dbReference type="PROSITE" id="PS50137"/>
    </source>
</evidence>
<keyword evidence="5" id="KW-1185">Reference proteome</keyword>
<name>A0A8J9ZC85_BRALA</name>
<dbReference type="OrthoDB" id="10069605at2759"/>
<dbReference type="Pfam" id="PF00035">
    <property type="entry name" value="dsrm"/>
    <property type="match status" value="1"/>
</dbReference>
<evidence type="ECO:0000256" key="2">
    <source>
        <dbReference type="SAM" id="MobiDB-lite"/>
    </source>
</evidence>
<dbReference type="Proteomes" id="UP000838412">
    <property type="component" value="Chromosome 19"/>
</dbReference>
<feature type="compositionally biased region" description="Polar residues" evidence="2">
    <location>
        <begin position="599"/>
        <end position="631"/>
    </location>
</feature>
<feature type="compositionally biased region" description="Polar residues" evidence="2">
    <location>
        <begin position="152"/>
        <end position="181"/>
    </location>
</feature>
<dbReference type="InterPro" id="IPR014720">
    <property type="entry name" value="dsRBD_dom"/>
</dbReference>
<evidence type="ECO:0000313" key="4">
    <source>
        <dbReference type="EMBL" id="CAH1251871.1"/>
    </source>
</evidence>
<feature type="region of interest" description="Disordered" evidence="2">
    <location>
        <begin position="761"/>
        <end position="795"/>
    </location>
</feature>
<proteinExistence type="predicted"/>
<organism evidence="4 5">
    <name type="scientific">Branchiostoma lanceolatum</name>
    <name type="common">Common lancelet</name>
    <name type="synonym">Amphioxus lanceolatum</name>
    <dbReference type="NCBI Taxonomy" id="7740"/>
    <lineage>
        <taxon>Eukaryota</taxon>
        <taxon>Metazoa</taxon>
        <taxon>Chordata</taxon>
        <taxon>Cephalochordata</taxon>
        <taxon>Leptocardii</taxon>
        <taxon>Amphioxiformes</taxon>
        <taxon>Branchiostomatidae</taxon>
        <taxon>Branchiostoma</taxon>
    </lineage>
</organism>
<feature type="region of interest" description="Disordered" evidence="2">
    <location>
        <begin position="690"/>
        <end position="724"/>
    </location>
</feature>